<dbReference type="EMBL" id="CAXIEN010000691">
    <property type="protein sequence ID" value="CAL1301428.1"/>
    <property type="molecule type" value="Genomic_DNA"/>
</dbReference>
<name>A0AAV2C1D5_9ARAC</name>
<evidence type="ECO:0000313" key="1">
    <source>
        <dbReference type="EMBL" id="CAL1301428.1"/>
    </source>
</evidence>
<protein>
    <submittedName>
        <fullName evidence="1">Uncharacterized protein</fullName>
    </submittedName>
</protein>
<proteinExistence type="predicted"/>
<dbReference type="AlphaFoldDB" id="A0AAV2C1D5"/>
<accession>A0AAV2C1D5</accession>
<reference evidence="1 2" key="1">
    <citation type="submission" date="2024-04" db="EMBL/GenBank/DDBJ databases">
        <authorList>
            <person name="Rising A."/>
            <person name="Reimegard J."/>
            <person name="Sonavane S."/>
            <person name="Akerstrom W."/>
            <person name="Nylinder S."/>
            <person name="Hedman E."/>
            <person name="Kallberg Y."/>
        </authorList>
    </citation>
    <scope>NUCLEOTIDE SEQUENCE [LARGE SCALE GENOMIC DNA]</scope>
</reference>
<keyword evidence="2" id="KW-1185">Reference proteome</keyword>
<organism evidence="1 2">
    <name type="scientific">Larinioides sclopetarius</name>
    <dbReference type="NCBI Taxonomy" id="280406"/>
    <lineage>
        <taxon>Eukaryota</taxon>
        <taxon>Metazoa</taxon>
        <taxon>Ecdysozoa</taxon>
        <taxon>Arthropoda</taxon>
        <taxon>Chelicerata</taxon>
        <taxon>Arachnida</taxon>
        <taxon>Araneae</taxon>
        <taxon>Araneomorphae</taxon>
        <taxon>Entelegynae</taxon>
        <taxon>Araneoidea</taxon>
        <taxon>Araneidae</taxon>
        <taxon>Larinioides</taxon>
    </lineage>
</organism>
<evidence type="ECO:0000313" key="2">
    <source>
        <dbReference type="Proteomes" id="UP001497382"/>
    </source>
</evidence>
<comment type="caution">
    <text evidence="1">The sequence shown here is derived from an EMBL/GenBank/DDBJ whole genome shotgun (WGS) entry which is preliminary data.</text>
</comment>
<gene>
    <name evidence="1" type="ORF">LARSCL_LOCUS22522</name>
</gene>
<sequence length="29" mass="3233">MSGKMEAKIIAALSNNNHRRWVPLPVISV</sequence>
<dbReference type="Proteomes" id="UP001497382">
    <property type="component" value="Unassembled WGS sequence"/>
</dbReference>